<feature type="transmembrane region" description="Helical" evidence="2">
    <location>
        <begin position="282"/>
        <end position="300"/>
    </location>
</feature>
<dbReference type="Proteomes" id="UP001175226">
    <property type="component" value="Unassembled WGS sequence"/>
</dbReference>
<dbReference type="PANTHER" id="PTHR40465:SF1">
    <property type="entry name" value="DUF6534 DOMAIN-CONTAINING PROTEIN"/>
    <property type="match status" value="1"/>
</dbReference>
<dbReference type="AlphaFoldDB" id="A0AA39MGN2"/>
<name>A0AA39MGN2_9AGAR</name>
<dbReference type="InterPro" id="IPR045339">
    <property type="entry name" value="DUF6534"/>
</dbReference>
<proteinExistence type="predicted"/>
<comment type="caution">
    <text evidence="4">The sequence shown here is derived from an EMBL/GenBank/DDBJ whole genome shotgun (WGS) entry which is preliminary data.</text>
</comment>
<keyword evidence="2" id="KW-1133">Transmembrane helix</keyword>
<feature type="region of interest" description="Disordered" evidence="1">
    <location>
        <begin position="354"/>
        <end position="375"/>
    </location>
</feature>
<feature type="transmembrane region" description="Helical" evidence="2">
    <location>
        <begin position="173"/>
        <end position="196"/>
    </location>
</feature>
<feature type="transmembrane region" description="Helical" evidence="2">
    <location>
        <begin position="208"/>
        <end position="229"/>
    </location>
</feature>
<feature type="transmembrane region" description="Helical" evidence="2">
    <location>
        <begin position="249"/>
        <end position="270"/>
    </location>
</feature>
<feature type="compositionally biased region" description="Polar residues" evidence="1">
    <location>
        <begin position="358"/>
        <end position="375"/>
    </location>
</feature>
<dbReference type="EMBL" id="JAUEPT010000086">
    <property type="protein sequence ID" value="KAK0433039.1"/>
    <property type="molecule type" value="Genomic_DNA"/>
</dbReference>
<keyword evidence="5" id="KW-1185">Reference proteome</keyword>
<evidence type="ECO:0000256" key="1">
    <source>
        <dbReference type="SAM" id="MobiDB-lite"/>
    </source>
</evidence>
<sequence>MQLDGQRRLYRGLAISRLYISLKMNEDLRPDLHTMADSNPGKLVTQQAHMDQEAVVYSLGPWLVGMCLDLFLQGILTSQFFNYYAWYGKSDTWKLTAEVGALAVMTTLKTIQAFAIVWVQDIVYFNDLNSALQMRFSVWYQMGNAIMVAFIAFYVQCYFCYRLWAISSTRYWVVSPILFLYVFSLGAAAVATYYTALADPRLGYWLSVHYATVFVGDVLLAVALAYFLLRTKKRVLPQTKNLFDSLIRLTFQTAVPAVIVALLNLIFIFLPDPYVKGISSAFIQPLPKLYAISMMWTLNARRDIRINSSSLSIYTSPNYAHDFPSPTFPRSPRFTHEIPMNRFQTSGSSMLFTDADSTKQGQTTSTTAGDNVSCL</sequence>
<keyword evidence="2" id="KW-0812">Transmembrane</keyword>
<evidence type="ECO:0000313" key="5">
    <source>
        <dbReference type="Proteomes" id="UP001175226"/>
    </source>
</evidence>
<organism evidence="4 5">
    <name type="scientific">Armillaria borealis</name>
    <dbReference type="NCBI Taxonomy" id="47425"/>
    <lineage>
        <taxon>Eukaryota</taxon>
        <taxon>Fungi</taxon>
        <taxon>Dikarya</taxon>
        <taxon>Basidiomycota</taxon>
        <taxon>Agaricomycotina</taxon>
        <taxon>Agaricomycetes</taxon>
        <taxon>Agaricomycetidae</taxon>
        <taxon>Agaricales</taxon>
        <taxon>Marasmiineae</taxon>
        <taxon>Physalacriaceae</taxon>
        <taxon>Armillaria</taxon>
    </lineage>
</organism>
<evidence type="ECO:0000256" key="2">
    <source>
        <dbReference type="SAM" id="Phobius"/>
    </source>
</evidence>
<accession>A0AA39MGN2</accession>
<gene>
    <name evidence="4" type="ORF">EV421DRAFT_1846709</name>
</gene>
<feature type="transmembrane region" description="Helical" evidence="2">
    <location>
        <begin position="139"/>
        <end position="161"/>
    </location>
</feature>
<dbReference type="Pfam" id="PF20152">
    <property type="entry name" value="DUF6534"/>
    <property type="match status" value="1"/>
</dbReference>
<reference evidence="4" key="1">
    <citation type="submission" date="2023-06" db="EMBL/GenBank/DDBJ databases">
        <authorList>
            <consortium name="Lawrence Berkeley National Laboratory"/>
            <person name="Ahrendt S."/>
            <person name="Sahu N."/>
            <person name="Indic B."/>
            <person name="Wong-Bajracharya J."/>
            <person name="Merenyi Z."/>
            <person name="Ke H.-M."/>
            <person name="Monk M."/>
            <person name="Kocsube S."/>
            <person name="Drula E."/>
            <person name="Lipzen A."/>
            <person name="Balint B."/>
            <person name="Henrissat B."/>
            <person name="Andreopoulos B."/>
            <person name="Martin F.M."/>
            <person name="Harder C.B."/>
            <person name="Rigling D."/>
            <person name="Ford K.L."/>
            <person name="Foster G.D."/>
            <person name="Pangilinan J."/>
            <person name="Papanicolaou A."/>
            <person name="Barry K."/>
            <person name="LaButti K."/>
            <person name="Viragh M."/>
            <person name="Koriabine M."/>
            <person name="Yan M."/>
            <person name="Riley R."/>
            <person name="Champramary S."/>
            <person name="Plett K.L."/>
            <person name="Tsai I.J."/>
            <person name="Slot J."/>
            <person name="Sipos G."/>
            <person name="Plett J."/>
            <person name="Nagy L.G."/>
            <person name="Grigoriev I.V."/>
        </authorList>
    </citation>
    <scope>NUCLEOTIDE SEQUENCE</scope>
    <source>
        <strain evidence="4">FPL87.14</strain>
    </source>
</reference>
<evidence type="ECO:0000313" key="4">
    <source>
        <dbReference type="EMBL" id="KAK0433039.1"/>
    </source>
</evidence>
<protein>
    <recommendedName>
        <fullName evidence="3">DUF6534 domain-containing protein</fullName>
    </recommendedName>
</protein>
<feature type="transmembrane region" description="Helical" evidence="2">
    <location>
        <begin position="62"/>
        <end position="87"/>
    </location>
</feature>
<dbReference type="PANTHER" id="PTHR40465">
    <property type="entry name" value="CHROMOSOME 1, WHOLE GENOME SHOTGUN SEQUENCE"/>
    <property type="match status" value="1"/>
</dbReference>
<feature type="domain" description="DUF6534" evidence="3">
    <location>
        <begin position="214"/>
        <end position="302"/>
    </location>
</feature>
<evidence type="ECO:0000259" key="3">
    <source>
        <dbReference type="Pfam" id="PF20152"/>
    </source>
</evidence>
<keyword evidence="2" id="KW-0472">Membrane</keyword>